<keyword evidence="4" id="KW-0029">Amino-acid transport</keyword>
<evidence type="ECO:0000256" key="5">
    <source>
        <dbReference type="ARBA" id="ARBA00022989"/>
    </source>
</evidence>
<evidence type="ECO:0000256" key="4">
    <source>
        <dbReference type="ARBA" id="ARBA00022970"/>
    </source>
</evidence>
<evidence type="ECO:0000256" key="8">
    <source>
        <dbReference type="SAM" id="Phobius"/>
    </source>
</evidence>
<feature type="transmembrane region" description="Helical" evidence="8">
    <location>
        <begin position="307"/>
        <end position="329"/>
    </location>
</feature>
<feature type="transmembrane region" description="Helical" evidence="8">
    <location>
        <begin position="268"/>
        <end position="287"/>
    </location>
</feature>
<protein>
    <submittedName>
        <fullName evidence="10">Glyceraldehyde-3-phosphate dehydrogenase 1</fullName>
    </submittedName>
</protein>
<feature type="region of interest" description="Disordered" evidence="7">
    <location>
        <begin position="1"/>
        <end position="28"/>
    </location>
</feature>
<keyword evidence="5 8" id="KW-1133">Transmembrane helix</keyword>
<evidence type="ECO:0000313" key="10">
    <source>
        <dbReference type="EMBL" id="KAF3211706.1"/>
    </source>
</evidence>
<feature type="transmembrane region" description="Helical" evidence="8">
    <location>
        <begin position="126"/>
        <end position="146"/>
    </location>
</feature>
<feature type="domain" description="Amino acid permease/ SLC12A" evidence="9">
    <location>
        <begin position="123"/>
        <end position="585"/>
    </location>
</feature>
<keyword evidence="3 8" id="KW-0812">Transmembrane</keyword>
<reference evidence="10 11" key="1">
    <citation type="submission" date="2019-06" db="EMBL/GenBank/DDBJ databases">
        <authorList>
            <person name="Palmer J.M."/>
        </authorList>
    </citation>
    <scope>NUCLEOTIDE SEQUENCE [LARGE SCALE GENOMIC DNA]</scope>
    <source>
        <strain evidence="10 11">TWF106</strain>
    </source>
</reference>
<comment type="subcellular location">
    <subcellularLocation>
        <location evidence="1">Membrane</location>
        <topology evidence="1">Multi-pass membrane protein</topology>
    </subcellularLocation>
</comment>
<feature type="transmembrane region" description="Helical" evidence="8">
    <location>
        <begin position="350"/>
        <end position="370"/>
    </location>
</feature>
<evidence type="ECO:0000256" key="3">
    <source>
        <dbReference type="ARBA" id="ARBA00022692"/>
    </source>
</evidence>
<dbReference type="InterPro" id="IPR050524">
    <property type="entry name" value="APC_YAT"/>
</dbReference>
<gene>
    <name evidence="10" type="primary">GAP1_3</name>
    <name evidence="10" type="ORF">TWF106_010158</name>
</gene>
<dbReference type="Proteomes" id="UP000472727">
    <property type="component" value="Unassembled WGS sequence"/>
</dbReference>
<keyword evidence="2" id="KW-0813">Transport</keyword>
<dbReference type="PANTHER" id="PTHR43341">
    <property type="entry name" value="AMINO ACID PERMEASE"/>
    <property type="match status" value="1"/>
</dbReference>
<evidence type="ECO:0000313" key="11">
    <source>
        <dbReference type="Proteomes" id="UP000472727"/>
    </source>
</evidence>
<dbReference type="EMBL" id="WIWS01000073">
    <property type="protein sequence ID" value="KAF3211706.1"/>
    <property type="molecule type" value="Genomic_DNA"/>
</dbReference>
<organism evidence="10 11">
    <name type="scientific">Orbilia oligospora</name>
    <name type="common">Nematode-trapping fungus</name>
    <name type="synonym">Arthrobotrys oligospora</name>
    <dbReference type="NCBI Taxonomy" id="2813651"/>
    <lineage>
        <taxon>Eukaryota</taxon>
        <taxon>Fungi</taxon>
        <taxon>Dikarya</taxon>
        <taxon>Ascomycota</taxon>
        <taxon>Pezizomycotina</taxon>
        <taxon>Orbiliomycetes</taxon>
        <taxon>Orbiliales</taxon>
        <taxon>Orbiliaceae</taxon>
        <taxon>Orbilia</taxon>
    </lineage>
</organism>
<feature type="transmembrane region" description="Helical" evidence="8">
    <location>
        <begin position="152"/>
        <end position="181"/>
    </location>
</feature>
<keyword evidence="6 8" id="KW-0472">Membrane</keyword>
<dbReference type="PANTHER" id="PTHR43341:SF1">
    <property type="entry name" value="GENERAL AMINO-ACID PERMEASE GAP1"/>
    <property type="match status" value="1"/>
</dbReference>
<feature type="transmembrane region" description="Helical" evidence="8">
    <location>
        <begin position="473"/>
        <end position="499"/>
    </location>
</feature>
<feature type="transmembrane region" description="Helical" evidence="8">
    <location>
        <begin position="520"/>
        <end position="544"/>
    </location>
</feature>
<dbReference type="FunFam" id="1.20.1740.10:FF:000001">
    <property type="entry name" value="Amino acid permease"/>
    <property type="match status" value="1"/>
</dbReference>
<evidence type="ECO:0000259" key="9">
    <source>
        <dbReference type="Pfam" id="PF00324"/>
    </source>
</evidence>
<dbReference type="InterPro" id="IPR004841">
    <property type="entry name" value="AA-permease/SLC12A_dom"/>
</dbReference>
<comment type="caution">
    <text evidence="10">The sequence shown here is derived from an EMBL/GenBank/DDBJ whole genome shotgun (WGS) entry which is preliminary data.</text>
</comment>
<evidence type="ECO:0000256" key="1">
    <source>
        <dbReference type="ARBA" id="ARBA00004141"/>
    </source>
</evidence>
<proteinExistence type="predicted"/>
<feature type="transmembrane region" description="Helical" evidence="8">
    <location>
        <begin position="202"/>
        <end position="223"/>
    </location>
</feature>
<evidence type="ECO:0000256" key="2">
    <source>
        <dbReference type="ARBA" id="ARBA00022448"/>
    </source>
</evidence>
<feature type="region of interest" description="Disordered" evidence="7">
    <location>
        <begin position="985"/>
        <end position="1019"/>
    </location>
</feature>
<feature type="transmembrane region" description="Helical" evidence="8">
    <location>
        <begin position="235"/>
        <end position="256"/>
    </location>
</feature>
<evidence type="ECO:0000256" key="7">
    <source>
        <dbReference type="SAM" id="MobiDB-lite"/>
    </source>
</evidence>
<name>A0A7C8QG51_ORBOL</name>
<accession>A0A7C8QG51</accession>
<dbReference type="Pfam" id="PF00324">
    <property type="entry name" value="AA_permease"/>
    <property type="match status" value="1"/>
</dbReference>
<feature type="region of interest" description="Disordered" evidence="7">
    <location>
        <begin position="1101"/>
        <end position="1185"/>
    </location>
</feature>
<dbReference type="GO" id="GO:0015171">
    <property type="term" value="F:amino acid transmembrane transporter activity"/>
    <property type="evidence" value="ECO:0007669"/>
    <property type="project" value="TreeGrafter"/>
</dbReference>
<evidence type="ECO:0000256" key="6">
    <source>
        <dbReference type="ARBA" id="ARBA00023136"/>
    </source>
</evidence>
<sequence>MALVPPTPITADRDQQSQHGSGTPLPSGAVPWGRALEYYDHRHDSIAYPPSLISEHDTPLSARIRERLSDWRDGFRRHSSYASGESGSDGSLLAENWYNLPDPLKAAFNTANAPLSKKLGSRHLQVIVLGCCIGSGLFSGSGAALATGGPGSVMLCYTFVAVLMWCTMQALTELAVIYPIAGSFAAYSIRFIDPAWGFAQNYTYALSWAITLPLELVVAVTVLDYWNMDAVAPRAVWVTVFFVTIVSFNLFGIRVYAEIENIFTTIKVFAIIGFIILGITIDVAGGPEGSYLGAKTWTKPPGPFLNGITGVVSVFVNAAFSFGGFELLGLAAAETRNPRRSIPTATKKTYASLTSFYLISLLIVTFLVPFDDPRLLAEGKSTSPFVIAIKSAGIMYLPDIFNGVVLLSVLSVANTCVYASSRVIAAIAEQGQGPSALRFIDKEGRPMRATLLTLLFGFIAYVSALGYETEGEVFNWLLSICGLGSFFTWGSICLCHIRFRAAWKAQGNSLDQLAYRSQGGIIGSYLGLSLNIVVFLAVLWTALFTTESWKPDIKNFMMKYLTVPMLLVEYFAYKLFFKTKILKIHEVDLVTGCIGLLDESWIEERREREADWPKWKKISPHTSVLLNSLNGVIGASSVGWASSQTPVTTAIMAVAISSREEPPARSSFLILPPPSTHILADALSLPSHQANLLIALPNLRIAFRYLSRSHLAGLVRIPTFGLRLPLHTGFPDTHVEFYPESRLSKGATVMADLNDEFKEILDDDGSLDPLIDFNLGLMGQPATGDDCETDFFEQWNAGLSQFSMNPAILLPGVSGLQVGYDGEPDAPHDIDCETGFLPSSMLFAQDPTPLFLPAGPGYQFYEQGQIYSEPFLGQHSPSPDPISIERNLAIDPQLENSGSSDYDNFQDLVGTAEAGTFILPGVGGGYGLIGMSSAAPIAPMNQLIPEADLALPLLTTGPNANGKRVSKNDNNDTIDDFNFNGMKSKAKGKAPITGGRSKYRPMNRAPLAETSGNSAGSDLDDGIDLENIAGTGKRSLSMPQAFAQSVGFRQEYGLQSCIDDNNFDSDETIDLEEYTAACNAIDPSVQYLSRADFTPEFERELSTETPPGIASGDSFLQPTGEESVDGTSLTPSIPIKRGRGRPIVPGSKRQRRIQAMAQPDYVPPKRGRPRTNEHGQRKRVRRTKTTQPVLQPVFSPNSPYIPQPRIEQFMPKTHNQDSVDFSFNQVYKPIVLNNEVGYTPDQFILDPMQAGKIQQIYNVELPVGGWAETAERWRLTFNLNRITPTSESLFHELSEMAKTTPITARHDTGRKENIDPDSEETANLKIVLGLPTDIQPLTQIPDSGKKVDFKKTIFPDQRLQVIAGDGTYHEMTHEQVLEKLLDERDIYFRTIVWELLQKSQRIASMNFVGSLNRMSGVWEFT</sequence>
<dbReference type="GO" id="GO:0016020">
    <property type="term" value="C:membrane"/>
    <property type="evidence" value="ECO:0007669"/>
    <property type="project" value="UniProtKB-SubCell"/>
</dbReference>
<dbReference type="Gene3D" id="1.20.1740.10">
    <property type="entry name" value="Amino acid/polyamine transporter I"/>
    <property type="match status" value="1"/>
</dbReference>
<feature type="transmembrane region" description="Helical" evidence="8">
    <location>
        <begin position="449"/>
        <end position="467"/>
    </location>
</feature>